<comment type="caution">
    <text evidence="1">The sequence shown here is derived from an EMBL/GenBank/DDBJ whole genome shotgun (WGS) entry which is preliminary data.</text>
</comment>
<gene>
    <name evidence="1" type="ORF">ACFOZ1_15120</name>
</gene>
<accession>A0ABV8W1J0</accession>
<evidence type="ECO:0000313" key="1">
    <source>
        <dbReference type="EMBL" id="MFC4389111.1"/>
    </source>
</evidence>
<dbReference type="RefSeq" id="WP_390200615.1">
    <property type="nucleotide sequence ID" value="NZ_JBHSDV010000006.1"/>
</dbReference>
<organism evidence="1 2">
    <name type="scientific">Gracilibacillus marinus</name>
    <dbReference type="NCBI Taxonomy" id="630535"/>
    <lineage>
        <taxon>Bacteria</taxon>
        <taxon>Bacillati</taxon>
        <taxon>Bacillota</taxon>
        <taxon>Bacilli</taxon>
        <taxon>Bacillales</taxon>
        <taxon>Bacillaceae</taxon>
        <taxon>Gracilibacillus</taxon>
    </lineage>
</organism>
<dbReference type="EMBL" id="JBHSDV010000006">
    <property type="protein sequence ID" value="MFC4389111.1"/>
    <property type="molecule type" value="Genomic_DNA"/>
</dbReference>
<reference evidence="2" key="1">
    <citation type="journal article" date="2019" name="Int. J. Syst. Evol. Microbiol.">
        <title>The Global Catalogue of Microorganisms (GCM) 10K type strain sequencing project: providing services to taxonomists for standard genome sequencing and annotation.</title>
        <authorList>
            <consortium name="The Broad Institute Genomics Platform"/>
            <consortium name="The Broad Institute Genome Sequencing Center for Infectious Disease"/>
            <person name="Wu L."/>
            <person name="Ma J."/>
        </authorList>
    </citation>
    <scope>NUCLEOTIDE SEQUENCE [LARGE SCALE GENOMIC DNA]</scope>
    <source>
        <strain evidence="2">KACC 14058</strain>
    </source>
</reference>
<evidence type="ECO:0008006" key="3">
    <source>
        <dbReference type="Google" id="ProtNLM"/>
    </source>
</evidence>
<dbReference type="Proteomes" id="UP001595880">
    <property type="component" value="Unassembled WGS sequence"/>
</dbReference>
<name>A0ABV8W1J0_9BACI</name>
<sequence length="83" mass="9545">MLDYKDLIDRMDGFQVGTLIVEQNHVWLHQGMNKSTDLDDSYQIEVYSDGTYYPITLNDAMSVMSTDGWPLYAGLYCRVKKLG</sequence>
<evidence type="ECO:0000313" key="2">
    <source>
        <dbReference type="Proteomes" id="UP001595880"/>
    </source>
</evidence>
<proteinExistence type="predicted"/>
<protein>
    <recommendedName>
        <fullName evidence="3">DUF5348 domain-containing protein</fullName>
    </recommendedName>
</protein>
<keyword evidence="2" id="KW-1185">Reference proteome</keyword>